<evidence type="ECO:0000256" key="1">
    <source>
        <dbReference type="ARBA" id="ARBA00022679"/>
    </source>
</evidence>
<dbReference type="SUPFAM" id="SSF53756">
    <property type="entry name" value="UDP-Glycosyltransferase/glycogen phosphorylase"/>
    <property type="match status" value="1"/>
</dbReference>
<dbReference type="CDD" id="cd03801">
    <property type="entry name" value="GT4_PimA-like"/>
    <property type="match status" value="1"/>
</dbReference>
<dbReference type="RefSeq" id="WP_209460272.1">
    <property type="nucleotide sequence ID" value="NZ_JAGGKC010000024.1"/>
</dbReference>
<proteinExistence type="predicted"/>
<feature type="domain" description="Glycosyl transferase family 1" evidence="2">
    <location>
        <begin position="217"/>
        <end position="384"/>
    </location>
</feature>
<keyword evidence="1" id="KW-0808">Transferase</keyword>
<gene>
    <name evidence="3" type="ORF">J2Z34_002591</name>
</gene>
<dbReference type="Gene3D" id="3.40.50.2000">
    <property type="entry name" value="Glycogen Phosphorylase B"/>
    <property type="match status" value="1"/>
</dbReference>
<dbReference type="InterPro" id="IPR001296">
    <property type="entry name" value="Glyco_trans_1"/>
</dbReference>
<protein>
    <submittedName>
        <fullName evidence="3">Glycosyltransferase involved in cell wall biosynthesis</fullName>
    </submittedName>
</protein>
<dbReference type="PANTHER" id="PTHR46401:SF2">
    <property type="entry name" value="GLYCOSYLTRANSFERASE WBBK-RELATED"/>
    <property type="match status" value="1"/>
</dbReference>
<evidence type="ECO:0000313" key="3">
    <source>
        <dbReference type="EMBL" id="MBP1920093.1"/>
    </source>
</evidence>
<name>A0ABS4G6D8_9CLOT</name>
<dbReference type="PANTHER" id="PTHR46401">
    <property type="entry name" value="GLYCOSYLTRANSFERASE WBBK-RELATED"/>
    <property type="match status" value="1"/>
</dbReference>
<reference evidence="3 4" key="1">
    <citation type="submission" date="2021-03" db="EMBL/GenBank/DDBJ databases">
        <title>Genomic Encyclopedia of Type Strains, Phase IV (KMG-IV): sequencing the most valuable type-strain genomes for metagenomic binning, comparative biology and taxonomic classification.</title>
        <authorList>
            <person name="Goeker M."/>
        </authorList>
    </citation>
    <scope>NUCLEOTIDE SEQUENCE [LARGE SCALE GENOMIC DNA]</scope>
    <source>
        <strain evidence="3 4">DSM 6139</strain>
    </source>
</reference>
<organism evidence="3 4">
    <name type="scientific">Youngiibacter multivorans</name>
    <dbReference type="NCBI Taxonomy" id="937251"/>
    <lineage>
        <taxon>Bacteria</taxon>
        <taxon>Bacillati</taxon>
        <taxon>Bacillota</taxon>
        <taxon>Clostridia</taxon>
        <taxon>Eubacteriales</taxon>
        <taxon>Clostridiaceae</taxon>
        <taxon>Youngiibacter</taxon>
    </lineage>
</organism>
<evidence type="ECO:0000259" key="2">
    <source>
        <dbReference type="Pfam" id="PF00534"/>
    </source>
</evidence>
<comment type="caution">
    <text evidence="3">The sequence shown here is derived from an EMBL/GenBank/DDBJ whole genome shotgun (WGS) entry which is preliminary data.</text>
</comment>
<evidence type="ECO:0000313" key="4">
    <source>
        <dbReference type="Proteomes" id="UP001519271"/>
    </source>
</evidence>
<dbReference type="EMBL" id="JAGGKC010000024">
    <property type="protein sequence ID" value="MBP1920093.1"/>
    <property type="molecule type" value="Genomic_DNA"/>
</dbReference>
<dbReference type="Proteomes" id="UP001519271">
    <property type="component" value="Unassembled WGS sequence"/>
</dbReference>
<accession>A0ABS4G6D8</accession>
<sequence>MNILASAYACDPYDGSERAVGWNWICEIDNFHQVTALVSSVYKCNIEDYKRNNPDSLKNTEFVYIAVPKPLSFWHRGYRGERIYYIMWQICAANVAKKLVLKQKFDLVHHITYVTCVLPTYMHKLGLPFLYGPVAGGDQIPKVIGYPIGFKTAIFEKVRKFSQIIFTSTPNFKRTVKFASMILTATEETSRLIPKKYHNKIKIFQAIGLSDQFLYPEPQFKQNKKCRFLMVGRMLKLKGFEIGIDAFVSALNTGINAELVILGDGNSEHLRTLKKKSETVHEAIKFTEQVEYKKMRQFYQEFDVLLNCSMRDSGGFVVIEAMGCGLPVICIDTAGPKVNTTIDSAIKIKPANYSVMKKNLKEAIINMANNPELRETMGRAAYNRAINKFAASNRTKIMNEFYNQIITK</sequence>
<keyword evidence="4" id="KW-1185">Reference proteome</keyword>
<dbReference type="Pfam" id="PF00534">
    <property type="entry name" value="Glycos_transf_1"/>
    <property type="match status" value="1"/>
</dbReference>